<evidence type="ECO:0008006" key="9">
    <source>
        <dbReference type="Google" id="ProtNLM"/>
    </source>
</evidence>
<feature type="transmembrane region" description="Helical" evidence="6">
    <location>
        <begin position="120"/>
        <end position="144"/>
    </location>
</feature>
<feature type="transmembrane region" description="Helical" evidence="6">
    <location>
        <begin position="79"/>
        <end position="99"/>
    </location>
</feature>
<feature type="transmembrane region" description="Helical" evidence="6">
    <location>
        <begin position="245"/>
        <end position="263"/>
    </location>
</feature>
<feature type="transmembrane region" description="Helical" evidence="6">
    <location>
        <begin position="150"/>
        <end position="171"/>
    </location>
</feature>
<evidence type="ECO:0000256" key="2">
    <source>
        <dbReference type="ARBA" id="ARBA00008333"/>
    </source>
</evidence>
<feature type="transmembrane region" description="Helical" evidence="6">
    <location>
        <begin position="178"/>
        <end position="199"/>
    </location>
</feature>
<gene>
    <name evidence="7" type="ORF">COV58_00125</name>
</gene>
<evidence type="ECO:0000256" key="3">
    <source>
        <dbReference type="ARBA" id="ARBA00022692"/>
    </source>
</evidence>
<proteinExistence type="inferred from homology"/>
<keyword evidence="5 6" id="KW-0472">Membrane</keyword>
<accession>A0A2M6IV89</accession>
<evidence type="ECO:0000256" key="6">
    <source>
        <dbReference type="SAM" id="Phobius"/>
    </source>
</evidence>
<evidence type="ECO:0000256" key="4">
    <source>
        <dbReference type="ARBA" id="ARBA00022989"/>
    </source>
</evidence>
<evidence type="ECO:0000256" key="1">
    <source>
        <dbReference type="ARBA" id="ARBA00004141"/>
    </source>
</evidence>
<dbReference type="PANTHER" id="PTHR31632:SF2">
    <property type="entry name" value="PLASMA MEMBRANE IRON PERMEASE"/>
    <property type="match status" value="1"/>
</dbReference>
<sequence>MIPAFLITFREVIETTLIVATILGILYKLDHRKSVNTVWCATVFASILSGSMILIGSVFGYRIQELYQGRNGEIIEGALMFVSSIFITWAVFFLHNYFGKQKLELLLKVKKTIDLRQQKGLFILVFTAVFREGFEIVLFLSTIYLSSDPYYVFSGFAFGLIGGLFVSLIMFSATIKMPVYYAFRVTSLLLMLFAAGLLTRAIGEFAALGIIPKIGEVLFFFIPAKGNFLGDIIKSIFGITQKMDLVQLTFYFSYLVIMSWLIFGSKNTTKIESPLEQTSQE</sequence>
<organism evidence="7 8">
    <name type="scientific">Candidatus Roizmanbacteria bacterium CG11_big_fil_rev_8_21_14_0_20_36_8</name>
    <dbReference type="NCBI Taxonomy" id="1974856"/>
    <lineage>
        <taxon>Bacteria</taxon>
        <taxon>Candidatus Roizmaniibacteriota</taxon>
    </lineage>
</organism>
<protein>
    <recommendedName>
        <fullName evidence="9">Iron permease</fullName>
    </recommendedName>
</protein>
<reference evidence="7 8" key="1">
    <citation type="submission" date="2017-09" db="EMBL/GenBank/DDBJ databases">
        <title>Depth-based differentiation of microbial function through sediment-hosted aquifers and enrichment of novel symbionts in the deep terrestrial subsurface.</title>
        <authorList>
            <person name="Probst A.J."/>
            <person name="Ladd B."/>
            <person name="Jarett J.K."/>
            <person name="Geller-Mcgrath D.E."/>
            <person name="Sieber C.M."/>
            <person name="Emerson J.B."/>
            <person name="Anantharaman K."/>
            <person name="Thomas B.C."/>
            <person name="Malmstrom R."/>
            <person name="Stieglmeier M."/>
            <person name="Klingl A."/>
            <person name="Woyke T."/>
            <person name="Ryan C.M."/>
            <person name="Banfield J.F."/>
        </authorList>
    </citation>
    <scope>NUCLEOTIDE SEQUENCE [LARGE SCALE GENOMIC DNA]</scope>
    <source>
        <strain evidence="7">CG11_big_fil_rev_8_21_14_0_20_36_8</strain>
    </source>
</reference>
<name>A0A2M6IV89_9BACT</name>
<keyword evidence="3 6" id="KW-0812">Transmembrane</keyword>
<comment type="subcellular location">
    <subcellularLocation>
        <location evidence="1">Membrane</location>
        <topology evidence="1">Multi-pass membrane protein</topology>
    </subcellularLocation>
</comment>
<dbReference type="Proteomes" id="UP000231056">
    <property type="component" value="Unassembled WGS sequence"/>
</dbReference>
<evidence type="ECO:0000313" key="8">
    <source>
        <dbReference type="Proteomes" id="UP000231056"/>
    </source>
</evidence>
<feature type="transmembrane region" description="Helical" evidence="6">
    <location>
        <begin position="38"/>
        <end position="59"/>
    </location>
</feature>
<dbReference type="Pfam" id="PF03239">
    <property type="entry name" value="FTR1"/>
    <property type="match status" value="1"/>
</dbReference>
<comment type="similarity">
    <text evidence="2">Belongs to the oxidase-dependent Fe transporter (OFeT) (TC 9.A.10.1) family.</text>
</comment>
<dbReference type="PANTHER" id="PTHR31632">
    <property type="entry name" value="IRON TRANSPORTER FTH1"/>
    <property type="match status" value="1"/>
</dbReference>
<feature type="transmembrane region" description="Helical" evidence="6">
    <location>
        <begin position="6"/>
        <end position="26"/>
    </location>
</feature>
<keyword evidence="4 6" id="KW-1133">Transmembrane helix</keyword>
<dbReference type="InterPro" id="IPR004923">
    <property type="entry name" value="FTR1/Fip1/EfeU"/>
</dbReference>
<dbReference type="EMBL" id="PCVM01000002">
    <property type="protein sequence ID" value="PIQ73881.1"/>
    <property type="molecule type" value="Genomic_DNA"/>
</dbReference>
<evidence type="ECO:0000313" key="7">
    <source>
        <dbReference type="EMBL" id="PIQ73881.1"/>
    </source>
</evidence>
<dbReference type="GO" id="GO:0033573">
    <property type="term" value="C:high-affinity iron permease complex"/>
    <property type="evidence" value="ECO:0007669"/>
    <property type="project" value="InterPro"/>
</dbReference>
<dbReference type="AlphaFoldDB" id="A0A2M6IV89"/>
<evidence type="ECO:0000256" key="5">
    <source>
        <dbReference type="ARBA" id="ARBA00023136"/>
    </source>
</evidence>
<dbReference type="GO" id="GO:0015093">
    <property type="term" value="F:ferrous iron transmembrane transporter activity"/>
    <property type="evidence" value="ECO:0007669"/>
    <property type="project" value="TreeGrafter"/>
</dbReference>
<comment type="caution">
    <text evidence="7">The sequence shown here is derived from an EMBL/GenBank/DDBJ whole genome shotgun (WGS) entry which is preliminary data.</text>
</comment>